<dbReference type="GO" id="GO:0003677">
    <property type="term" value="F:DNA binding"/>
    <property type="evidence" value="ECO:0007669"/>
    <property type="project" value="UniProtKB-KW"/>
</dbReference>
<dbReference type="PROSITE" id="PS50943">
    <property type="entry name" value="HTH_CROC1"/>
    <property type="match status" value="1"/>
</dbReference>
<dbReference type="InterPro" id="IPR001387">
    <property type="entry name" value="Cro/C1-type_HTH"/>
</dbReference>
<keyword evidence="4" id="KW-1185">Reference proteome</keyword>
<dbReference type="KEGG" id="ohi:H8790_08230"/>
<reference evidence="3 4" key="1">
    <citation type="submission" date="2020-08" db="EMBL/GenBank/DDBJ databases">
        <authorList>
            <person name="Liu C."/>
            <person name="Sun Q."/>
        </authorList>
    </citation>
    <scope>NUCLEOTIDE SEQUENCE [LARGE SCALE GENOMIC DNA]</scope>
    <source>
        <strain evidence="3 4">NSJ-62</strain>
    </source>
</reference>
<dbReference type="AlphaFoldDB" id="A0A7G9B1P5"/>
<accession>A0A7G9B1P5</accession>
<evidence type="ECO:0000259" key="2">
    <source>
        <dbReference type="PROSITE" id="PS50943"/>
    </source>
</evidence>
<gene>
    <name evidence="3" type="ORF">H8790_08230</name>
</gene>
<dbReference type="RefSeq" id="WP_187332067.1">
    <property type="nucleotide sequence ID" value="NZ_CP060490.1"/>
</dbReference>
<dbReference type="Pfam" id="PF01381">
    <property type="entry name" value="HTH_3"/>
    <property type="match status" value="1"/>
</dbReference>
<dbReference type="CDD" id="cd00093">
    <property type="entry name" value="HTH_XRE"/>
    <property type="match status" value="1"/>
</dbReference>
<dbReference type="Gene3D" id="1.10.260.40">
    <property type="entry name" value="lambda repressor-like DNA-binding domains"/>
    <property type="match status" value="1"/>
</dbReference>
<evidence type="ECO:0000313" key="4">
    <source>
        <dbReference type="Proteomes" id="UP000515960"/>
    </source>
</evidence>
<dbReference type="InterPro" id="IPR010982">
    <property type="entry name" value="Lambda_DNA-bd_dom_sf"/>
</dbReference>
<protein>
    <submittedName>
        <fullName evidence="3">Helix-turn-helix transcriptional regulator</fullName>
    </submittedName>
</protein>
<dbReference type="EMBL" id="CP060490">
    <property type="protein sequence ID" value="QNL43476.1"/>
    <property type="molecule type" value="Genomic_DNA"/>
</dbReference>
<dbReference type="PANTHER" id="PTHR46558:SF11">
    <property type="entry name" value="HTH-TYPE TRANSCRIPTIONAL REGULATOR XRE"/>
    <property type="match status" value="1"/>
</dbReference>
<keyword evidence="1" id="KW-0238">DNA-binding</keyword>
<sequence>MTCFAARLKQLRNQRGLTQTEVAAAIGVTRSVVSLYENEMRQPSPEIIIALARLYGVTTDYLLCGNRRSFVDVSGLNEQEIAAIVNMVGLLRSKK</sequence>
<evidence type="ECO:0000313" key="3">
    <source>
        <dbReference type="EMBL" id="QNL43476.1"/>
    </source>
</evidence>
<feature type="domain" description="HTH cro/C1-type" evidence="2">
    <location>
        <begin position="8"/>
        <end position="62"/>
    </location>
</feature>
<dbReference type="PANTHER" id="PTHR46558">
    <property type="entry name" value="TRACRIPTIONAL REGULATORY PROTEIN-RELATED-RELATED"/>
    <property type="match status" value="1"/>
</dbReference>
<name>A0A7G9B1P5_9FIRM</name>
<organism evidence="3 4">
    <name type="scientific">Oscillibacter hominis</name>
    <dbReference type="NCBI Taxonomy" id="2763056"/>
    <lineage>
        <taxon>Bacteria</taxon>
        <taxon>Bacillati</taxon>
        <taxon>Bacillota</taxon>
        <taxon>Clostridia</taxon>
        <taxon>Eubacteriales</taxon>
        <taxon>Oscillospiraceae</taxon>
        <taxon>Oscillibacter</taxon>
    </lineage>
</organism>
<evidence type="ECO:0000256" key="1">
    <source>
        <dbReference type="ARBA" id="ARBA00023125"/>
    </source>
</evidence>
<proteinExistence type="predicted"/>
<dbReference type="Proteomes" id="UP000515960">
    <property type="component" value="Chromosome"/>
</dbReference>
<dbReference type="SUPFAM" id="SSF47413">
    <property type="entry name" value="lambda repressor-like DNA-binding domains"/>
    <property type="match status" value="1"/>
</dbReference>
<dbReference type="SMART" id="SM00530">
    <property type="entry name" value="HTH_XRE"/>
    <property type="match status" value="1"/>
</dbReference>